<organism evidence="2 3">
    <name type="scientific">Paenibacillus sabuli</name>
    <dbReference type="NCBI Taxonomy" id="2772509"/>
    <lineage>
        <taxon>Bacteria</taxon>
        <taxon>Bacillati</taxon>
        <taxon>Bacillota</taxon>
        <taxon>Bacilli</taxon>
        <taxon>Bacillales</taxon>
        <taxon>Paenibacillaceae</taxon>
        <taxon>Paenibacillus</taxon>
    </lineage>
</organism>
<dbReference type="GO" id="GO:0051287">
    <property type="term" value="F:NAD binding"/>
    <property type="evidence" value="ECO:0007669"/>
    <property type="project" value="InterPro"/>
</dbReference>
<comment type="caution">
    <text evidence="2">The sequence shown here is derived from an EMBL/GenBank/DDBJ whole genome shotgun (WGS) entry which is preliminary data.</text>
</comment>
<gene>
    <name evidence="2" type="ORF">IDH44_26270</name>
</gene>
<dbReference type="GO" id="GO:0016616">
    <property type="term" value="F:oxidoreductase activity, acting on the CH-OH group of donors, NAD or NADP as acceptor"/>
    <property type="evidence" value="ECO:0007669"/>
    <property type="project" value="InterPro"/>
</dbReference>
<feature type="non-terminal residue" evidence="2">
    <location>
        <position position="1"/>
    </location>
</feature>
<sequence>AHDPVAAAKAAPLLPPGVRLAESAEAALRGAEAALLLTEWPDYAALPPQLLREAMARPLLIDGRNAYPPHRRGELEYVGIGLGAAAPELQHS</sequence>
<evidence type="ECO:0000259" key="1">
    <source>
        <dbReference type="SMART" id="SM00984"/>
    </source>
</evidence>
<dbReference type="Gene3D" id="3.40.50.720">
    <property type="entry name" value="NAD(P)-binding Rossmann-like Domain"/>
    <property type="match status" value="1"/>
</dbReference>
<dbReference type="Pfam" id="PF03720">
    <property type="entry name" value="UDPG_MGDP_dh_C"/>
    <property type="match status" value="1"/>
</dbReference>
<evidence type="ECO:0000313" key="3">
    <source>
        <dbReference type="Proteomes" id="UP000621560"/>
    </source>
</evidence>
<dbReference type="AlphaFoldDB" id="A0A927BZP1"/>
<name>A0A927BZP1_9BACL</name>
<keyword evidence="3" id="KW-1185">Reference proteome</keyword>
<accession>A0A927BZP1</accession>
<reference evidence="2" key="1">
    <citation type="submission" date="2020-09" db="EMBL/GenBank/DDBJ databases">
        <title>A novel bacterium of genus Paenibacillus, isolated from South China Sea.</title>
        <authorList>
            <person name="Huang H."/>
            <person name="Mo K."/>
            <person name="Hu Y."/>
        </authorList>
    </citation>
    <scope>NUCLEOTIDE SEQUENCE</scope>
    <source>
        <strain evidence="2">IB182496</strain>
    </source>
</reference>
<dbReference type="Proteomes" id="UP000621560">
    <property type="component" value="Unassembled WGS sequence"/>
</dbReference>
<evidence type="ECO:0000313" key="2">
    <source>
        <dbReference type="EMBL" id="MBD2848690.1"/>
    </source>
</evidence>
<dbReference type="SMART" id="SM00984">
    <property type="entry name" value="UDPG_MGDP_dh_C"/>
    <property type="match status" value="1"/>
</dbReference>
<dbReference type="InterPro" id="IPR014027">
    <property type="entry name" value="UDP-Glc/GDP-Man_DH_C"/>
</dbReference>
<proteinExistence type="predicted"/>
<protein>
    <submittedName>
        <fullName evidence="2">UDP-glucose 6-dehydrogenase</fullName>
    </submittedName>
</protein>
<dbReference type="RefSeq" id="WP_263364436.1">
    <property type="nucleotide sequence ID" value="NZ_JACXIZ010000102.1"/>
</dbReference>
<dbReference type="InterPro" id="IPR036220">
    <property type="entry name" value="UDP-Glc/GDP-Man_DH_C_sf"/>
</dbReference>
<dbReference type="SUPFAM" id="SSF52413">
    <property type="entry name" value="UDP-glucose/GDP-mannose dehydrogenase C-terminal domain"/>
    <property type="match status" value="1"/>
</dbReference>
<dbReference type="EMBL" id="JACXIZ010000102">
    <property type="protein sequence ID" value="MBD2848690.1"/>
    <property type="molecule type" value="Genomic_DNA"/>
</dbReference>
<feature type="domain" description="UDP-glucose/GDP-mannose dehydrogenase C-terminal" evidence="1">
    <location>
        <begin position="1"/>
        <end position="69"/>
    </location>
</feature>